<keyword evidence="3" id="KW-1185">Reference proteome</keyword>
<dbReference type="GO" id="GO:0016477">
    <property type="term" value="P:cell migration"/>
    <property type="evidence" value="ECO:0007669"/>
    <property type="project" value="TreeGrafter"/>
</dbReference>
<comment type="caution">
    <text evidence="2">The sequence shown here is derived from an EMBL/GenBank/DDBJ whole genome shotgun (WGS) entry which is preliminary data.</text>
</comment>
<dbReference type="InterPro" id="IPR052684">
    <property type="entry name" value="Podoplanin_domain"/>
</dbReference>
<dbReference type="GO" id="GO:1901731">
    <property type="term" value="P:positive regulation of platelet aggregation"/>
    <property type="evidence" value="ECO:0007669"/>
    <property type="project" value="TreeGrafter"/>
</dbReference>
<dbReference type="Pfam" id="PF05808">
    <property type="entry name" value="Podoplanin"/>
    <property type="match status" value="1"/>
</dbReference>
<accession>A0A9Q0I7F5</accession>
<sequence length="192" mass="19737">MDKMTSPGVMMRTSEEDHVVITGATTTQPEAVPAEAATEAALVVTTGVAPEITTEVATEVSTPEVSTPEVSTPEVLTLEVTTQSMESLTTGAAAPSPAEATEGVASTLGTTLVVETAAPTTAQEADTKTAENNVVVEDEGLSSGQVVGIVIGALIAVIIVIAVVIALVRRMGKYSSAKKAKIVKRKRTSRFL</sequence>
<feature type="transmembrane region" description="Helical" evidence="1">
    <location>
        <begin position="146"/>
        <end position="168"/>
    </location>
</feature>
<keyword evidence="1" id="KW-1133">Transmembrane helix</keyword>
<proteinExistence type="predicted"/>
<organism evidence="2 3">
    <name type="scientific">Muraenolepis orangiensis</name>
    <name type="common">Patagonian moray cod</name>
    <dbReference type="NCBI Taxonomy" id="630683"/>
    <lineage>
        <taxon>Eukaryota</taxon>
        <taxon>Metazoa</taxon>
        <taxon>Chordata</taxon>
        <taxon>Craniata</taxon>
        <taxon>Vertebrata</taxon>
        <taxon>Euteleostomi</taxon>
        <taxon>Actinopterygii</taxon>
        <taxon>Neopterygii</taxon>
        <taxon>Teleostei</taxon>
        <taxon>Neoteleostei</taxon>
        <taxon>Acanthomorphata</taxon>
        <taxon>Zeiogadaria</taxon>
        <taxon>Gadariae</taxon>
        <taxon>Gadiformes</taxon>
        <taxon>Muraenolepidoidei</taxon>
        <taxon>Muraenolepididae</taxon>
        <taxon>Muraenolepis</taxon>
    </lineage>
</organism>
<dbReference type="PANTHER" id="PTHR47390">
    <property type="entry name" value="PODOPLANIN"/>
    <property type="match status" value="1"/>
</dbReference>
<evidence type="ECO:0000313" key="3">
    <source>
        <dbReference type="Proteomes" id="UP001148018"/>
    </source>
</evidence>
<gene>
    <name evidence="2" type="ORF">NHX12_012789</name>
</gene>
<keyword evidence="1" id="KW-0472">Membrane</keyword>
<dbReference type="Proteomes" id="UP001148018">
    <property type="component" value="Unassembled WGS sequence"/>
</dbReference>
<evidence type="ECO:0000256" key="1">
    <source>
        <dbReference type="SAM" id="Phobius"/>
    </source>
</evidence>
<keyword evidence="1" id="KW-0812">Transmembrane</keyword>
<reference evidence="2" key="1">
    <citation type="submission" date="2022-07" db="EMBL/GenBank/DDBJ databases">
        <title>Chromosome-level genome of Muraenolepis orangiensis.</title>
        <authorList>
            <person name="Kim J."/>
        </authorList>
    </citation>
    <scope>NUCLEOTIDE SEQUENCE</scope>
    <source>
        <strain evidence="2">KU_S4_2022</strain>
        <tissue evidence="2">Muscle</tissue>
    </source>
</reference>
<dbReference type="GO" id="GO:0007165">
    <property type="term" value="P:signal transduction"/>
    <property type="evidence" value="ECO:0007669"/>
    <property type="project" value="TreeGrafter"/>
</dbReference>
<name>A0A9Q0I7F5_9TELE</name>
<evidence type="ECO:0008006" key="4">
    <source>
        <dbReference type="Google" id="ProtNLM"/>
    </source>
</evidence>
<protein>
    <recommendedName>
        <fullName evidence="4">Podoplanin</fullName>
    </recommendedName>
</protein>
<dbReference type="AlphaFoldDB" id="A0A9Q0I7F5"/>
<dbReference type="GO" id="GO:0007155">
    <property type="term" value="P:cell adhesion"/>
    <property type="evidence" value="ECO:0007669"/>
    <property type="project" value="TreeGrafter"/>
</dbReference>
<dbReference type="PANTHER" id="PTHR47390:SF1">
    <property type="entry name" value="PODOPLANIN"/>
    <property type="match status" value="1"/>
</dbReference>
<dbReference type="EMBL" id="JANIIK010000117">
    <property type="protein sequence ID" value="KAJ3586391.1"/>
    <property type="molecule type" value="Genomic_DNA"/>
</dbReference>
<evidence type="ECO:0000313" key="2">
    <source>
        <dbReference type="EMBL" id="KAJ3586391.1"/>
    </source>
</evidence>